<evidence type="ECO:0000256" key="1">
    <source>
        <dbReference type="ARBA" id="ARBA00009175"/>
    </source>
</evidence>
<name>A0A840I5I7_9PROT</name>
<keyword evidence="3 5" id="KW-0732">Signal</keyword>
<dbReference type="GO" id="GO:0030973">
    <property type="term" value="F:molybdate ion binding"/>
    <property type="evidence" value="ECO:0007669"/>
    <property type="project" value="InterPro"/>
</dbReference>
<dbReference type="PANTHER" id="PTHR30632">
    <property type="entry name" value="MOLYBDATE-BINDING PERIPLASMIC PROTEIN"/>
    <property type="match status" value="1"/>
</dbReference>
<reference evidence="6 7" key="1">
    <citation type="submission" date="2020-08" db="EMBL/GenBank/DDBJ databases">
        <title>Genomic Encyclopedia of Type Strains, Phase IV (KMG-IV): sequencing the most valuable type-strain genomes for metagenomic binning, comparative biology and taxonomic classification.</title>
        <authorList>
            <person name="Goeker M."/>
        </authorList>
    </citation>
    <scope>NUCLEOTIDE SEQUENCE [LARGE SCALE GENOMIC DNA]</scope>
    <source>
        <strain evidence="6 7">DSM 102850</strain>
    </source>
</reference>
<dbReference type="GO" id="GO:0046872">
    <property type="term" value="F:metal ion binding"/>
    <property type="evidence" value="ECO:0007669"/>
    <property type="project" value="UniProtKB-KW"/>
</dbReference>
<evidence type="ECO:0000256" key="2">
    <source>
        <dbReference type="ARBA" id="ARBA00022723"/>
    </source>
</evidence>
<dbReference type="SUPFAM" id="SSF53850">
    <property type="entry name" value="Periplasmic binding protein-like II"/>
    <property type="match status" value="1"/>
</dbReference>
<evidence type="ECO:0000256" key="3">
    <source>
        <dbReference type="ARBA" id="ARBA00022729"/>
    </source>
</evidence>
<gene>
    <name evidence="6" type="ORF">GGQ59_001805</name>
</gene>
<organism evidence="6 7">
    <name type="scientific">Parvularcula dongshanensis</name>
    <dbReference type="NCBI Taxonomy" id="1173995"/>
    <lineage>
        <taxon>Bacteria</taxon>
        <taxon>Pseudomonadati</taxon>
        <taxon>Pseudomonadota</taxon>
        <taxon>Alphaproteobacteria</taxon>
        <taxon>Parvularculales</taxon>
        <taxon>Parvularculaceae</taxon>
        <taxon>Parvularcula</taxon>
    </lineage>
</organism>
<dbReference type="Proteomes" id="UP000563524">
    <property type="component" value="Unassembled WGS sequence"/>
</dbReference>
<dbReference type="InterPro" id="IPR044084">
    <property type="entry name" value="AvModA-like_subst-bd"/>
</dbReference>
<dbReference type="RefSeq" id="WP_221400964.1">
    <property type="nucleotide sequence ID" value="NZ_JACHOB010000003.1"/>
</dbReference>
<dbReference type="NCBIfam" id="TIGR01256">
    <property type="entry name" value="modA"/>
    <property type="match status" value="1"/>
</dbReference>
<evidence type="ECO:0000313" key="7">
    <source>
        <dbReference type="Proteomes" id="UP000563524"/>
    </source>
</evidence>
<evidence type="ECO:0000313" key="6">
    <source>
        <dbReference type="EMBL" id="MBB4659280.1"/>
    </source>
</evidence>
<dbReference type="InterPro" id="IPR005950">
    <property type="entry name" value="ModA"/>
</dbReference>
<comment type="caution">
    <text evidence="6">The sequence shown here is derived from an EMBL/GenBank/DDBJ whole genome shotgun (WGS) entry which is preliminary data.</text>
</comment>
<dbReference type="PIRSF" id="PIRSF004846">
    <property type="entry name" value="ModA"/>
    <property type="match status" value="1"/>
</dbReference>
<keyword evidence="4" id="KW-0500">Molybdenum</keyword>
<feature type="chain" id="PRO_5032523473" evidence="5">
    <location>
        <begin position="23"/>
        <end position="250"/>
    </location>
</feature>
<protein>
    <submittedName>
        <fullName evidence="6">Molybdate transport system substrate-binding protein</fullName>
    </submittedName>
</protein>
<dbReference type="PANTHER" id="PTHR30632:SF14">
    <property type="entry name" value="TUNGSTATE_MOLYBDATE_CHROMATE-BINDING PROTEIN MODA"/>
    <property type="match status" value="1"/>
</dbReference>
<keyword evidence="7" id="KW-1185">Reference proteome</keyword>
<accession>A0A840I5I7</accession>
<comment type="similarity">
    <text evidence="1">Belongs to the bacterial solute-binding protein ModA family.</text>
</comment>
<dbReference type="Pfam" id="PF13531">
    <property type="entry name" value="SBP_bac_11"/>
    <property type="match status" value="1"/>
</dbReference>
<feature type="binding site" evidence="4">
    <location>
        <position position="164"/>
    </location>
    <ligand>
        <name>molybdate</name>
        <dbReference type="ChEBI" id="CHEBI:36264"/>
    </ligand>
</feature>
<feature type="binding site" evidence="4">
    <location>
        <position position="59"/>
    </location>
    <ligand>
        <name>molybdate</name>
        <dbReference type="ChEBI" id="CHEBI:36264"/>
    </ligand>
</feature>
<dbReference type="CDD" id="cd13539">
    <property type="entry name" value="PBP2_AvModA"/>
    <property type="match status" value="1"/>
</dbReference>
<evidence type="ECO:0000256" key="4">
    <source>
        <dbReference type="PIRSR" id="PIRSR004846-1"/>
    </source>
</evidence>
<dbReference type="AlphaFoldDB" id="A0A840I5I7"/>
<dbReference type="GO" id="GO:0015689">
    <property type="term" value="P:molybdate ion transport"/>
    <property type="evidence" value="ECO:0007669"/>
    <property type="project" value="InterPro"/>
</dbReference>
<dbReference type="Gene3D" id="3.40.190.10">
    <property type="entry name" value="Periplasmic binding protein-like II"/>
    <property type="match status" value="2"/>
</dbReference>
<sequence length="250" mass="26311">MPHRSLFFLLVVLGALMRPAAAAEVRVAVAGNFVPAMEALEAAFEAETGHEVTLAAGSTGKLYAQIVHGAPFDVFLAADEDRPARLEAGGMTVPGSRFTYAVGRIVLWAPDGAANEERLKAGDFRRLAVANPSLAPYGAAAMQVIGAVGVEEALAPKLVLGEDVGQAFAFVRTGNAELGFVALSQILALPEEERGGWWTPAQALYTPVRQDAALLRRGAENEAATAFLDFLRSAAGRAVLERYGYGDGAE</sequence>
<proteinExistence type="inferred from homology"/>
<evidence type="ECO:0000256" key="5">
    <source>
        <dbReference type="SAM" id="SignalP"/>
    </source>
</evidence>
<keyword evidence="2 4" id="KW-0479">Metal-binding</keyword>
<dbReference type="InterPro" id="IPR050682">
    <property type="entry name" value="ModA/WtpA"/>
</dbReference>
<feature type="signal peptide" evidence="5">
    <location>
        <begin position="1"/>
        <end position="22"/>
    </location>
</feature>
<dbReference type="EMBL" id="JACHOB010000003">
    <property type="protein sequence ID" value="MBB4659280.1"/>
    <property type="molecule type" value="Genomic_DNA"/>
</dbReference>